<dbReference type="InterPro" id="IPR012337">
    <property type="entry name" value="RNaseH-like_sf"/>
</dbReference>
<dbReference type="SMART" id="SM00486">
    <property type="entry name" value="POLBc"/>
    <property type="match status" value="1"/>
</dbReference>
<dbReference type="EMBL" id="BLAL01000261">
    <property type="protein sequence ID" value="GES97817.1"/>
    <property type="molecule type" value="Genomic_DNA"/>
</dbReference>
<dbReference type="InterPro" id="IPR043502">
    <property type="entry name" value="DNA/RNA_pol_sf"/>
</dbReference>
<dbReference type="Proteomes" id="UP000615446">
    <property type="component" value="Unassembled WGS sequence"/>
</dbReference>
<dbReference type="InterPro" id="IPR023211">
    <property type="entry name" value="DNA_pol_palm_dom_sf"/>
</dbReference>
<evidence type="ECO:0000256" key="6">
    <source>
        <dbReference type="ARBA" id="ARBA00049244"/>
    </source>
</evidence>
<gene>
    <name evidence="9" type="ORF">RCL2_002438800</name>
</gene>
<comment type="similarity">
    <text evidence="1 7">Belongs to the DNA polymerase type-B family.</text>
</comment>
<evidence type="ECO:0000313" key="9">
    <source>
        <dbReference type="EMBL" id="GES97817.1"/>
    </source>
</evidence>
<dbReference type="GO" id="GO:0000166">
    <property type="term" value="F:nucleotide binding"/>
    <property type="evidence" value="ECO:0007669"/>
    <property type="project" value="InterPro"/>
</dbReference>
<keyword evidence="7" id="KW-0235">DNA replication</keyword>
<accession>A0A8H3M331</accession>
<dbReference type="InterPro" id="IPR036397">
    <property type="entry name" value="RNaseH_sf"/>
</dbReference>
<evidence type="ECO:0000313" key="10">
    <source>
        <dbReference type="Proteomes" id="UP000615446"/>
    </source>
</evidence>
<dbReference type="Gene3D" id="3.30.420.10">
    <property type="entry name" value="Ribonuclease H-like superfamily/Ribonuclease H"/>
    <property type="match status" value="1"/>
</dbReference>
<keyword evidence="2 7" id="KW-0808">Transferase</keyword>
<dbReference type="InterPro" id="IPR050240">
    <property type="entry name" value="DNA_pol_type-B"/>
</dbReference>
<dbReference type="GO" id="GO:0003887">
    <property type="term" value="F:DNA-directed DNA polymerase activity"/>
    <property type="evidence" value="ECO:0007669"/>
    <property type="project" value="UniProtKB-KW"/>
</dbReference>
<dbReference type="SUPFAM" id="SSF56672">
    <property type="entry name" value="DNA/RNA polymerases"/>
    <property type="match status" value="1"/>
</dbReference>
<dbReference type="Gene3D" id="1.10.287.690">
    <property type="entry name" value="Helix hairpin bin"/>
    <property type="match status" value="1"/>
</dbReference>
<dbReference type="GO" id="GO:0003677">
    <property type="term" value="F:DNA binding"/>
    <property type="evidence" value="ECO:0007669"/>
    <property type="project" value="UniProtKB-KW"/>
</dbReference>
<reference evidence="9" key="1">
    <citation type="submission" date="2019-10" db="EMBL/GenBank/DDBJ databases">
        <title>Conservation and host-specific expression of non-tandemly repeated heterogenous ribosome RNA gene in arbuscular mycorrhizal fungi.</title>
        <authorList>
            <person name="Maeda T."/>
            <person name="Kobayashi Y."/>
            <person name="Nakagawa T."/>
            <person name="Ezawa T."/>
            <person name="Yamaguchi K."/>
            <person name="Bino T."/>
            <person name="Nishimoto Y."/>
            <person name="Shigenobu S."/>
            <person name="Kawaguchi M."/>
        </authorList>
    </citation>
    <scope>NUCLEOTIDE SEQUENCE</scope>
    <source>
        <strain evidence="9">HR1</strain>
    </source>
</reference>
<comment type="catalytic activity">
    <reaction evidence="6 7">
        <text>DNA(n) + a 2'-deoxyribonucleoside 5'-triphosphate = DNA(n+1) + diphosphate</text>
        <dbReference type="Rhea" id="RHEA:22508"/>
        <dbReference type="Rhea" id="RHEA-COMP:17339"/>
        <dbReference type="Rhea" id="RHEA-COMP:17340"/>
        <dbReference type="ChEBI" id="CHEBI:33019"/>
        <dbReference type="ChEBI" id="CHEBI:61560"/>
        <dbReference type="ChEBI" id="CHEBI:173112"/>
        <dbReference type="EC" id="2.7.7.7"/>
    </reaction>
</comment>
<dbReference type="AlphaFoldDB" id="A0A8H3M331"/>
<dbReference type="PROSITE" id="PS00116">
    <property type="entry name" value="DNA_POLYMERASE_B"/>
    <property type="match status" value="1"/>
</dbReference>
<evidence type="ECO:0000256" key="4">
    <source>
        <dbReference type="ARBA" id="ARBA00022932"/>
    </source>
</evidence>
<dbReference type="EC" id="2.7.7.7" evidence="7"/>
<evidence type="ECO:0000256" key="1">
    <source>
        <dbReference type="ARBA" id="ARBA00005755"/>
    </source>
</evidence>
<evidence type="ECO:0000256" key="2">
    <source>
        <dbReference type="ARBA" id="ARBA00022679"/>
    </source>
</evidence>
<dbReference type="PANTHER" id="PTHR10322:SF23">
    <property type="entry name" value="DNA POLYMERASE DELTA CATALYTIC SUBUNIT"/>
    <property type="match status" value="1"/>
</dbReference>
<keyword evidence="5 7" id="KW-0238">DNA-binding</keyword>
<dbReference type="InterPro" id="IPR017964">
    <property type="entry name" value="DNA-dir_DNA_pol_B_CS"/>
</dbReference>
<evidence type="ECO:0000256" key="3">
    <source>
        <dbReference type="ARBA" id="ARBA00022695"/>
    </source>
</evidence>
<name>A0A8H3M331_9GLOM</name>
<feature type="domain" description="DNA-directed DNA polymerase family B multifunctional" evidence="8">
    <location>
        <begin position="391"/>
        <end position="610"/>
    </location>
</feature>
<evidence type="ECO:0000256" key="7">
    <source>
        <dbReference type="RuleBase" id="RU000442"/>
    </source>
</evidence>
<sequence>MRNDEGSILILKDEIANYQDIPFTSVDIKEAKEYINKTPIVFFAFMDTSLMAKKRLLSLLVSRIETASDDIGTYCRKVAREYKIPLSGWDLKSFVSNIELGFNDSGYNWLFIVEKATKLNVLEWMVQRMLANSHKKADAESILTWNYFGGKGKPLTNEKCDLDGKADMPMSTLWKYYSEARDGTSDSSVKNMQEITKYCVIDTLCCQELIVKNNIINDYREVASIAYISLFDTHYYAIGTKVSNLLGAEAIIMDYNLLPEKMVSTLSEADELEKENKVLHNIKFKYNGNPENKPDQKGLFPKILERLGRMRNEIKAQLKPIGKKKEYMGKVKSRMDASRSISIADAIKDVLSLMKNMKKRAEMVKILDPFIDLSYDNFIKEYNSVCFAYDSLNSKQKAIKLYMNSFYGVTGRSGSPFYILELAGDVTSAGQENIKHVAEYVRKKSFGIKYGDTDSLYLTCPDSCYEKYDLAYNDGKGEISKLEYWTEMVKTIMGVMEKLRNDVNTFLRLKTRSDYLKMAYEKVLFPVAFTRKKKYFGIDHEETPNFELREPFIRGIDTVKQGKSQVFKTIGDRIMQRAMDINNVQLLHEIVEDVLRNAIINHEQWNFEQFIETDA</sequence>
<dbReference type="OrthoDB" id="2414538at2759"/>
<proteinExistence type="inferred from homology"/>
<dbReference type="InterPro" id="IPR006172">
    <property type="entry name" value="DNA-dir_DNA_pol_B"/>
</dbReference>
<keyword evidence="4 7" id="KW-0239">DNA-directed DNA polymerase</keyword>
<dbReference type="GO" id="GO:0006261">
    <property type="term" value="P:DNA-templated DNA replication"/>
    <property type="evidence" value="ECO:0007669"/>
    <property type="project" value="TreeGrafter"/>
</dbReference>
<dbReference type="InterPro" id="IPR006134">
    <property type="entry name" value="DNA-dir_DNA_pol_B_multi_dom"/>
</dbReference>
<comment type="caution">
    <text evidence="9">The sequence shown here is derived from an EMBL/GenBank/DDBJ whole genome shotgun (WGS) entry which is preliminary data.</text>
</comment>
<keyword evidence="3 7" id="KW-0548">Nucleotidyltransferase</keyword>
<organism evidence="9 10">
    <name type="scientific">Rhizophagus clarus</name>
    <dbReference type="NCBI Taxonomy" id="94130"/>
    <lineage>
        <taxon>Eukaryota</taxon>
        <taxon>Fungi</taxon>
        <taxon>Fungi incertae sedis</taxon>
        <taxon>Mucoromycota</taxon>
        <taxon>Glomeromycotina</taxon>
        <taxon>Glomeromycetes</taxon>
        <taxon>Glomerales</taxon>
        <taxon>Glomeraceae</taxon>
        <taxon>Rhizophagus</taxon>
    </lineage>
</organism>
<evidence type="ECO:0000259" key="8">
    <source>
        <dbReference type="Pfam" id="PF00136"/>
    </source>
</evidence>
<dbReference type="Gene3D" id="3.90.1600.10">
    <property type="entry name" value="Palm domain of DNA polymerase"/>
    <property type="match status" value="1"/>
</dbReference>
<dbReference type="PANTHER" id="PTHR10322">
    <property type="entry name" value="DNA POLYMERASE CATALYTIC SUBUNIT"/>
    <property type="match status" value="1"/>
</dbReference>
<protein>
    <recommendedName>
        <fullName evidence="7">DNA polymerase</fullName>
        <ecNumber evidence="7">2.7.7.7</ecNumber>
    </recommendedName>
</protein>
<dbReference type="Pfam" id="PF00136">
    <property type="entry name" value="DNA_pol_B"/>
    <property type="match status" value="1"/>
</dbReference>
<evidence type="ECO:0000256" key="5">
    <source>
        <dbReference type="ARBA" id="ARBA00023125"/>
    </source>
</evidence>
<dbReference type="SUPFAM" id="SSF53098">
    <property type="entry name" value="Ribonuclease H-like"/>
    <property type="match status" value="1"/>
</dbReference>